<organism evidence="2 3">
    <name type="scientific">Acrasis kona</name>
    <dbReference type="NCBI Taxonomy" id="1008807"/>
    <lineage>
        <taxon>Eukaryota</taxon>
        <taxon>Discoba</taxon>
        <taxon>Heterolobosea</taxon>
        <taxon>Tetramitia</taxon>
        <taxon>Eutetramitia</taxon>
        <taxon>Acrasidae</taxon>
        <taxon>Acrasis</taxon>
    </lineage>
</organism>
<name>A0AAW2Z3U3_9EUKA</name>
<comment type="caution">
    <text evidence="2">The sequence shown here is derived from an EMBL/GenBank/DDBJ whole genome shotgun (WGS) entry which is preliminary data.</text>
</comment>
<reference evidence="2 3" key="1">
    <citation type="submission" date="2024-03" db="EMBL/GenBank/DDBJ databases">
        <title>The Acrasis kona genome and developmental transcriptomes reveal deep origins of eukaryotic multicellular pathways.</title>
        <authorList>
            <person name="Sheikh S."/>
            <person name="Fu C.-J."/>
            <person name="Brown M.W."/>
            <person name="Baldauf S.L."/>
        </authorList>
    </citation>
    <scope>NUCLEOTIDE SEQUENCE [LARGE SCALE GENOMIC DNA]</scope>
    <source>
        <strain evidence="2 3">ATCC MYA-3509</strain>
    </source>
</reference>
<feature type="region of interest" description="Disordered" evidence="1">
    <location>
        <begin position="52"/>
        <end position="98"/>
    </location>
</feature>
<proteinExistence type="predicted"/>
<gene>
    <name evidence="2" type="ORF">AKO1_004643</name>
</gene>
<protein>
    <submittedName>
        <fullName evidence="2">Uncharacterized protein</fullName>
    </submittedName>
</protein>
<feature type="region of interest" description="Disordered" evidence="1">
    <location>
        <begin position="215"/>
        <end position="270"/>
    </location>
</feature>
<dbReference type="Proteomes" id="UP001431209">
    <property type="component" value="Unassembled WGS sequence"/>
</dbReference>
<evidence type="ECO:0000256" key="1">
    <source>
        <dbReference type="SAM" id="MobiDB-lite"/>
    </source>
</evidence>
<accession>A0AAW2Z3U3</accession>
<dbReference type="AlphaFoldDB" id="A0AAW2Z3U3"/>
<sequence>MYEKNLEYWDNQAMSENPSYGSRNQPDKHGYLSSYSKRFSIKRFLDRNPEKQDCFRRRHNFTPGKKNPNDDHSVNVTNNSGDDTLNSNGVNKELSFKSPNVKDRIEKVKARRDGLNTTMTSSLLSENYKETTNKSLLKDDVIDFQNKYAVLDVMKKRLLSHDHVKEFVTKVIEENDVDTMQILIKDPKTRNMMIESLGELVLIKMMSDAHEKFNAPSSSMINNPPHRSRTPHKSPFNKVYIPKELMKKEPEHEKIHAGKSQTPSKKDLVGSLRNEYMKRVFADREHS</sequence>
<evidence type="ECO:0000313" key="2">
    <source>
        <dbReference type="EMBL" id="KAL0483979.1"/>
    </source>
</evidence>
<keyword evidence="3" id="KW-1185">Reference proteome</keyword>
<evidence type="ECO:0000313" key="3">
    <source>
        <dbReference type="Proteomes" id="UP001431209"/>
    </source>
</evidence>
<feature type="compositionally biased region" description="Polar residues" evidence="1">
    <location>
        <begin position="74"/>
        <end position="90"/>
    </location>
</feature>
<dbReference type="EMBL" id="JAOPGA020001008">
    <property type="protein sequence ID" value="KAL0483979.1"/>
    <property type="molecule type" value="Genomic_DNA"/>
</dbReference>
<feature type="compositionally biased region" description="Basic and acidic residues" evidence="1">
    <location>
        <begin position="244"/>
        <end position="256"/>
    </location>
</feature>